<feature type="compositionally biased region" description="Basic residues" evidence="1">
    <location>
        <begin position="133"/>
        <end position="145"/>
    </location>
</feature>
<dbReference type="OrthoDB" id="10055694at2759"/>
<feature type="compositionally biased region" description="Polar residues" evidence="1">
    <location>
        <begin position="212"/>
        <end position="241"/>
    </location>
</feature>
<feature type="compositionally biased region" description="Basic residues" evidence="1">
    <location>
        <begin position="353"/>
        <end position="364"/>
    </location>
</feature>
<dbReference type="AlphaFoldDB" id="A0A8B7YY10"/>
<accession>A0A8B7YY10</accession>
<evidence type="ECO:0000313" key="2">
    <source>
        <dbReference type="Proteomes" id="UP000694845"/>
    </source>
</evidence>
<gene>
    <name evidence="3 4" type="primary">LOC110983022</name>
</gene>
<dbReference type="RefSeq" id="XP_022097572.1">
    <property type="nucleotide sequence ID" value="XM_022241880.1"/>
</dbReference>
<dbReference type="GeneID" id="110983022"/>
<dbReference type="PANTHER" id="PTHR46940:SF1">
    <property type="entry name" value="NKAP DOMAIN CONTAINING 1"/>
    <property type="match status" value="1"/>
</dbReference>
<organism evidence="2 4">
    <name type="scientific">Acanthaster planci</name>
    <name type="common">Crown-of-thorns starfish</name>
    <dbReference type="NCBI Taxonomy" id="133434"/>
    <lineage>
        <taxon>Eukaryota</taxon>
        <taxon>Metazoa</taxon>
        <taxon>Echinodermata</taxon>
        <taxon>Eleutherozoa</taxon>
        <taxon>Asterozoa</taxon>
        <taxon>Asteroidea</taxon>
        <taxon>Valvatacea</taxon>
        <taxon>Valvatida</taxon>
        <taxon>Acanthasteridae</taxon>
        <taxon>Acanthaster</taxon>
    </lineage>
</organism>
<feature type="compositionally biased region" description="Basic and acidic residues" evidence="1">
    <location>
        <begin position="312"/>
        <end position="352"/>
    </location>
</feature>
<dbReference type="RefSeq" id="XP_022097571.1">
    <property type="nucleotide sequence ID" value="XM_022241879.1"/>
</dbReference>
<proteinExistence type="predicted"/>
<dbReference type="InterPro" id="IPR043407">
    <property type="entry name" value="Nkap_D1"/>
</dbReference>
<dbReference type="KEGG" id="aplc:110983022"/>
<dbReference type="OMA" id="MHCDRVA"/>
<dbReference type="PANTHER" id="PTHR46940">
    <property type="entry name" value="NKAP DOMAIN-CONTAINING 1"/>
    <property type="match status" value="1"/>
</dbReference>
<evidence type="ECO:0000256" key="1">
    <source>
        <dbReference type="SAM" id="MobiDB-lite"/>
    </source>
</evidence>
<feature type="region of interest" description="Disordered" evidence="1">
    <location>
        <begin position="121"/>
        <end position="379"/>
    </location>
</feature>
<protein>
    <submittedName>
        <fullName evidence="3 4">Uncharacterized protein C11orf57-like</fullName>
    </submittedName>
</protein>
<dbReference type="Pfam" id="PF15692">
    <property type="entry name" value="NKAP"/>
    <property type="match status" value="1"/>
</dbReference>
<reference evidence="3 4" key="1">
    <citation type="submission" date="2025-04" db="UniProtKB">
        <authorList>
            <consortium name="RefSeq"/>
        </authorList>
    </citation>
    <scope>IDENTIFICATION</scope>
</reference>
<evidence type="ECO:0000313" key="4">
    <source>
        <dbReference type="RefSeq" id="XP_022097572.1"/>
    </source>
</evidence>
<keyword evidence="2" id="KW-1185">Reference proteome</keyword>
<evidence type="ECO:0000313" key="3">
    <source>
        <dbReference type="RefSeq" id="XP_022097571.1"/>
    </source>
</evidence>
<feature type="compositionally biased region" description="Basic residues" evidence="1">
    <location>
        <begin position="290"/>
        <end position="304"/>
    </location>
</feature>
<feature type="compositionally biased region" description="Low complexity" evidence="1">
    <location>
        <begin position="163"/>
        <end position="174"/>
    </location>
</feature>
<name>A0A8B7YY10_ACAPL</name>
<dbReference type="Proteomes" id="UP000694845">
    <property type="component" value="Unplaced"/>
</dbReference>
<sequence>MSSVRYLDRKLLRNILHHTETHNRLQEEEEMWRSRAKEAFGWKHDPFNPGGRRGRGRWNRNRRVDRLHQMNPDSQGVSDHRNWDGQRNRDIYRAELGNQERWGHTGFMELYPEEFIKKDSMDEMSSDDDKETRKKKKIKHKRKHDAQHDMVLNKRIKGGENWSSSESNTSPASSQEREAESSARRGTHHSRRQSPPPSRQFQHRGEPRRVPSSGSSKIGNHHQATGRTNHTRAPSGSPEKSSSGHRERNKVDRREKRATEEGERDRRNKNVSGHRHKDGTDAHNESSNSLKRKHGADHQWHRKRTEGYETVAGEKEEHRASGKRLDKKERPQVAEETGEDWKSDRKDRDGSRQHHHHKSSRKDKKPPDRDKDDRHKKRK</sequence>
<feature type="compositionally biased region" description="Basic and acidic residues" evidence="1">
    <location>
        <begin position="242"/>
        <end position="268"/>
    </location>
</feature>